<dbReference type="OrthoDB" id="9803155at2"/>
<protein>
    <recommendedName>
        <fullName evidence="9">Acetylglutamate kinase</fullName>
        <ecNumber evidence="9">2.7.2.8</ecNumber>
    </recommendedName>
    <alternativeName>
        <fullName evidence="9">N-acetyl-L-glutamate 5-phosphotransferase</fullName>
    </alternativeName>
    <alternativeName>
        <fullName evidence="9">NAG kinase</fullName>
        <shortName evidence="9">NAGK</shortName>
    </alternativeName>
</protein>
<evidence type="ECO:0000256" key="5">
    <source>
        <dbReference type="ARBA" id="ARBA00022741"/>
    </source>
</evidence>
<dbReference type="InterPro" id="IPR001048">
    <property type="entry name" value="Asp/Glu/Uridylate_kinase"/>
</dbReference>
<dbReference type="FunFam" id="3.40.1160.10:FF:000004">
    <property type="entry name" value="Acetylglutamate kinase"/>
    <property type="match status" value="1"/>
</dbReference>
<evidence type="ECO:0000313" key="11">
    <source>
        <dbReference type="EMBL" id="SEH67507.1"/>
    </source>
</evidence>
<dbReference type="InterPro" id="IPR036393">
    <property type="entry name" value="AceGlu_kinase-like_sf"/>
</dbReference>
<dbReference type="HAMAP" id="MF_00082">
    <property type="entry name" value="ArgB"/>
    <property type="match status" value="1"/>
</dbReference>
<dbReference type="PANTHER" id="PTHR23342">
    <property type="entry name" value="N-ACETYLGLUTAMATE SYNTHASE"/>
    <property type="match status" value="1"/>
</dbReference>
<evidence type="ECO:0000313" key="12">
    <source>
        <dbReference type="Proteomes" id="UP000198988"/>
    </source>
</evidence>
<comment type="catalytic activity">
    <reaction evidence="8 9">
        <text>N-acetyl-L-glutamate + ATP = N-acetyl-L-glutamyl 5-phosphate + ADP</text>
        <dbReference type="Rhea" id="RHEA:14629"/>
        <dbReference type="ChEBI" id="CHEBI:30616"/>
        <dbReference type="ChEBI" id="CHEBI:44337"/>
        <dbReference type="ChEBI" id="CHEBI:57936"/>
        <dbReference type="ChEBI" id="CHEBI:456216"/>
        <dbReference type="EC" id="2.7.2.8"/>
    </reaction>
</comment>
<dbReference type="InterPro" id="IPR004662">
    <property type="entry name" value="AcgluKinase_fam"/>
</dbReference>
<dbReference type="CDD" id="cd04250">
    <property type="entry name" value="AAK_NAGK-C"/>
    <property type="match status" value="1"/>
</dbReference>
<evidence type="ECO:0000256" key="7">
    <source>
        <dbReference type="ARBA" id="ARBA00022840"/>
    </source>
</evidence>
<evidence type="ECO:0000256" key="1">
    <source>
        <dbReference type="ARBA" id="ARBA00004828"/>
    </source>
</evidence>
<feature type="binding site" evidence="9">
    <location>
        <position position="83"/>
    </location>
    <ligand>
        <name>substrate</name>
    </ligand>
</feature>
<comment type="function">
    <text evidence="9">Catalyzes the ATP-dependent phosphorylation of N-acetyl-L-glutamate.</text>
</comment>
<dbReference type="EC" id="2.7.2.8" evidence="9"/>
<evidence type="ECO:0000256" key="3">
    <source>
        <dbReference type="ARBA" id="ARBA00022605"/>
    </source>
</evidence>
<dbReference type="InterPro" id="IPR037528">
    <property type="entry name" value="ArgB"/>
</dbReference>
<feature type="site" description="Transition state stabilizer" evidence="9">
    <location>
        <position position="26"/>
    </location>
</feature>
<keyword evidence="2 9" id="KW-0055">Arginine biosynthesis</keyword>
<dbReference type="RefSeq" id="WP_090715000.1">
    <property type="nucleotide sequence ID" value="NZ_CAESAP020000072.1"/>
</dbReference>
<accession>A0A1H6K7P0</accession>
<feature type="binding site" evidence="9">
    <location>
        <begin position="61"/>
        <end position="62"/>
    </location>
    <ligand>
        <name>substrate</name>
    </ligand>
</feature>
<dbReference type="PIRSF" id="PIRSF000728">
    <property type="entry name" value="NAGK"/>
    <property type="match status" value="1"/>
</dbReference>
<evidence type="ECO:0000259" key="10">
    <source>
        <dbReference type="Pfam" id="PF00696"/>
    </source>
</evidence>
<keyword evidence="4 9" id="KW-0808">Transferase</keyword>
<dbReference type="EMBL" id="CDSC02000094">
    <property type="protein sequence ID" value="SEH67507.1"/>
    <property type="molecule type" value="Genomic_DNA"/>
</dbReference>
<evidence type="ECO:0000256" key="2">
    <source>
        <dbReference type="ARBA" id="ARBA00022571"/>
    </source>
</evidence>
<keyword evidence="7 9" id="KW-0067">ATP-binding</keyword>
<comment type="pathway">
    <text evidence="1 9">Amino-acid biosynthesis; L-arginine biosynthesis; N(2)-acetyl-L-ornithine from L-glutamate: step 2/4.</text>
</comment>
<gene>
    <name evidence="9" type="primary">argB</name>
    <name evidence="11" type="ORF">BAZSYMA_ACONTIG00039_2</name>
</gene>
<keyword evidence="5 9" id="KW-0547">Nucleotide-binding</keyword>
<reference evidence="12" key="1">
    <citation type="submission" date="2016-06" db="EMBL/GenBank/DDBJ databases">
        <authorList>
            <person name="Petersen J."/>
            <person name="Sayavedra L."/>
        </authorList>
    </citation>
    <scope>NUCLEOTIDE SEQUENCE [LARGE SCALE GENOMIC DNA]</scope>
    <source>
        <strain evidence="12">BazSymA</strain>
    </source>
</reference>
<feature type="binding site" evidence="9">
    <location>
        <position position="177"/>
    </location>
    <ligand>
        <name>substrate</name>
    </ligand>
</feature>
<dbReference type="Gene3D" id="3.40.1160.10">
    <property type="entry name" value="Acetylglutamate kinase-like"/>
    <property type="match status" value="1"/>
</dbReference>
<comment type="subcellular location">
    <subcellularLocation>
        <location evidence="9">Cytoplasm</location>
    </subcellularLocation>
</comment>
<dbReference type="PANTHER" id="PTHR23342:SF0">
    <property type="entry name" value="N-ACETYLGLUTAMATE SYNTHASE, MITOCHONDRIAL"/>
    <property type="match status" value="1"/>
</dbReference>
<dbReference type="SUPFAM" id="SSF53633">
    <property type="entry name" value="Carbamate kinase-like"/>
    <property type="match status" value="1"/>
</dbReference>
<dbReference type="GO" id="GO:0042450">
    <property type="term" value="P:L-arginine biosynthetic process via ornithine"/>
    <property type="evidence" value="ECO:0007669"/>
    <property type="project" value="UniProtKB-UniRule"/>
</dbReference>
<dbReference type="Pfam" id="PF00696">
    <property type="entry name" value="AA_kinase"/>
    <property type="match status" value="1"/>
</dbReference>
<dbReference type="NCBIfam" id="TIGR00761">
    <property type="entry name" value="argB"/>
    <property type="match status" value="1"/>
</dbReference>
<keyword evidence="9" id="KW-0963">Cytoplasm</keyword>
<dbReference type="InterPro" id="IPR001057">
    <property type="entry name" value="Glu/AcGlu_kinase"/>
</dbReference>
<organism evidence="11 12">
    <name type="scientific">Bathymodiolus azoricus thioautotrophic gill symbiont</name>
    <dbReference type="NCBI Taxonomy" id="235205"/>
    <lineage>
        <taxon>Bacteria</taxon>
        <taxon>Pseudomonadati</taxon>
        <taxon>Pseudomonadota</taxon>
        <taxon>Gammaproteobacteria</taxon>
        <taxon>sulfur-oxidizing symbionts</taxon>
    </lineage>
</organism>
<dbReference type="AlphaFoldDB" id="A0A1H6K7P0"/>
<evidence type="ECO:0000256" key="6">
    <source>
        <dbReference type="ARBA" id="ARBA00022777"/>
    </source>
</evidence>
<comment type="similarity">
    <text evidence="9">Belongs to the acetylglutamate kinase family. ArgB subfamily.</text>
</comment>
<keyword evidence="6 9" id="KW-0418">Kinase</keyword>
<feature type="site" description="Transition state stabilizer" evidence="9">
    <location>
        <position position="237"/>
    </location>
</feature>
<dbReference type="InterPro" id="IPR041727">
    <property type="entry name" value="NAGK-C"/>
</dbReference>
<proteinExistence type="inferred from homology"/>
<dbReference type="Proteomes" id="UP000198988">
    <property type="component" value="Unassembled WGS sequence"/>
</dbReference>
<dbReference type="PRINTS" id="PR00474">
    <property type="entry name" value="GLU5KINASE"/>
</dbReference>
<keyword evidence="3 9" id="KW-0028">Amino-acid biosynthesis</keyword>
<evidence type="ECO:0000256" key="9">
    <source>
        <dbReference type="HAMAP-Rule" id="MF_00082"/>
    </source>
</evidence>
<name>A0A1H6K7P0_9GAMM</name>
<feature type="domain" description="Aspartate/glutamate/uridylate kinase" evidence="10">
    <location>
        <begin position="21"/>
        <end position="256"/>
    </location>
</feature>
<evidence type="ECO:0000256" key="8">
    <source>
        <dbReference type="ARBA" id="ARBA00048141"/>
    </source>
</evidence>
<evidence type="ECO:0000256" key="4">
    <source>
        <dbReference type="ARBA" id="ARBA00022679"/>
    </source>
</evidence>
<dbReference type="UniPathway" id="UPA00068">
    <property type="reaction ID" value="UER00107"/>
</dbReference>
<dbReference type="GO" id="GO:0005737">
    <property type="term" value="C:cytoplasm"/>
    <property type="evidence" value="ECO:0007669"/>
    <property type="project" value="UniProtKB-SubCell"/>
</dbReference>
<sequence>MSEITRVLIEALPYIQKFKDKTIVIKYGGNAMIDEKLKSSFARDVVLMKSVGMNPIVVHGGGPQIGKTLEKIGKKSEFIGGMRVTDSETMDVVKKVLGDVVNKEIVDLIHQHGGHAIGLVGKGKCLVSAKKLPTPEGVDLGFVGEVDSIDTSVIDASLNAIPVIAPIGTGADECFYNINADLVAGSIAETLDAEKLILLTNTIGLLDGEGELLTGLSAKKVDELIADGTIYGGMLPKIGCALSAVRNGVKSTHIIDGRVSHAVLLEVFTDGGVGTLITADE</sequence>
<dbReference type="GO" id="GO:0005524">
    <property type="term" value="F:ATP binding"/>
    <property type="evidence" value="ECO:0007669"/>
    <property type="project" value="UniProtKB-UniRule"/>
</dbReference>
<dbReference type="GO" id="GO:0003991">
    <property type="term" value="F:acetylglutamate kinase activity"/>
    <property type="evidence" value="ECO:0007669"/>
    <property type="project" value="UniProtKB-UniRule"/>
</dbReference>